<keyword evidence="1" id="KW-0472">Membrane</keyword>
<evidence type="ECO:0000256" key="1">
    <source>
        <dbReference type="SAM" id="Phobius"/>
    </source>
</evidence>
<dbReference type="SUPFAM" id="SSF51126">
    <property type="entry name" value="Pectin lyase-like"/>
    <property type="match status" value="1"/>
</dbReference>
<evidence type="ECO:0000313" key="2">
    <source>
        <dbReference type="EMBL" id="CAE7830644.1"/>
    </source>
</evidence>
<evidence type="ECO:0000313" key="3">
    <source>
        <dbReference type="Proteomes" id="UP000601435"/>
    </source>
</evidence>
<keyword evidence="1" id="KW-1133">Transmembrane helix</keyword>
<keyword evidence="3" id="KW-1185">Reference proteome</keyword>
<feature type="transmembrane region" description="Helical" evidence="1">
    <location>
        <begin position="1652"/>
        <end position="1674"/>
    </location>
</feature>
<proteinExistence type="predicted"/>
<feature type="transmembrane region" description="Helical" evidence="1">
    <location>
        <begin position="1686"/>
        <end position="1712"/>
    </location>
</feature>
<dbReference type="SMART" id="SM00710">
    <property type="entry name" value="PbH1"/>
    <property type="match status" value="7"/>
</dbReference>
<organism evidence="2 3">
    <name type="scientific">Symbiodinium necroappetens</name>
    <dbReference type="NCBI Taxonomy" id="1628268"/>
    <lineage>
        <taxon>Eukaryota</taxon>
        <taxon>Sar</taxon>
        <taxon>Alveolata</taxon>
        <taxon>Dinophyceae</taxon>
        <taxon>Suessiales</taxon>
        <taxon>Symbiodiniaceae</taxon>
        <taxon>Symbiodinium</taxon>
    </lineage>
</organism>
<dbReference type="InterPro" id="IPR006626">
    <property type="entry name" value="PbH1"/>
</dbReference>
<keyword evidence="1" id="KW-0812">Transmembrane</keyword>
<dbReference type="EMBL" id="CAJNJA010048363">
    <property type="protein sequence ID" value="CAE7830644.1"/>
    <property type="molecule type" value="Genomic_DNA"/>
</dbReference>
<feature type="transmembrane region" description="Helical" evidence="1">
    <location>
        <begin position="1497"/>
        <end position="1516"/>
    </location>
</feature>
<sequence length="1724" mass="185708">MSVDKWIYQLQKAERAFGQMIFFLSHSLNWQAGSDGGSSIDQRRKLDPLKEAWSADPQRQRFVRELKYIDATVSYFHALANTMPEMQEKEIDFNMRLKGKATGTQGNFDSPGKGAKATKDDGQQVAKQKARVLKVLVRLWLYCFLRNHSNENFFYTRGYMDIIDDMNGRGLGASDVFVTLLSQNRDLVRKVKPETVTRFLKFIRILGPLDTWLHFLKALCDPQNGGALSDKQQLVLSKIAFPGLLAPQQDKTAVERNREELMIALALEGPIGKPLARLGQVDPKDCLGTPLLTHGIHDVAIAWAHPAAWEVGKVLYHGPEQLNLPILRTSRGRKWVSLAQVVWVLQPKELCQARHVKGVRHVAERAHIAGESGEQDAGNPFDVSRIDLLRLLARYCQAQLQLVASLAKDRQMNSIMALQEEYSYKVCLSGAADTRLPSSIRASFFDLLMALWVDRWWCPFLSVMDSRDSGCLFAHSDCGVWCSGPVEEAVLTLPVFRLAKDSISRNLLNAPSVDEVPGGHPIGIDHALSQSAGIMRVFDALRVPSLEKLDIEKPQDERELAVQSRSLQTEVSRGFLSRHRDSDASLLMSAERADAFQHVLGACTNGTLRLTGKYEVKEVVVFQGDCDIVGDGAELQLYERLIFNGSVHFSGVIRVSAQRALLGACLKVTGNCTATKSAAVAFRGCSNEAVVGGKRIGNKGDFNSRRGSSRGLQYVERGGGLNVLGALQILGNLSFHNCHSLNSGGGAANVRGPVLQEGGTLVVTECSSGKLGGGIYAQGGFAQSGGDVRISRVRAGSNGGAILAMGRFSQSGGTMLIQESTITNGEGGGAIATAPAPHKQTTFVQSGGTLRIEHSSAPKSDKRGGGGGAVFTNFFYKSGGHIAFNNSSAVSNSKADRIGGAMFVKGGFSMSGGFFRAEDCSAKKYGGAVHIYGNMSVSGGELVFERCSLKHLVKKAKKKNIYQEEKKHGRNQGGAINAVNFIQSGGAVRIADCATDEGKGYGGGLSAHQSLMLADGILDVRQSSSSYYGGGVYTRHFTQLGGLLNVQHCFAVQGGGIYVNSGPANQIAGNISVHGCHASAQGGGILVHNSSFSSHGYLDVQQCMAFGDKGGGLLVDRSSVNLSGRASFVDCSVDNGDGGGIYARGNITITGPATFKNCEAKYKGGGCISWDSVEMQNATFDHCKAIGAGLWAKQSIKIASTTYIGEPQLRGANSFIKCDQKGAMSFDVVYCPRGSGLRVGVRAMGCYMCNPGRTRLSSSGNDFCVDCPEEATQNCTPTELALLPGFMAQLEDPRNLSRIFRCPNEKACPGGIVAAAESFGQPPETVQAMCASGFEGLGCLQCNASSHARSDNSVLQCIKCEDSFSQVAVHVVFYVGKDTLLFTSAALSVLNVGSKKTSSGVLINQLMAFAAVSGSIMSGLMQTQSFRTLKQSTREWLNGLGLAVDMLQGTSGSAGMSLECIAGDMGLGKSLLHAHLLSCITPLILIVFLAIIKRDPWLAMVVGTNVFLPGFVAFFGKYLVMLRLRPEGEVGGEMRYEFLPPILQSPNEVITLIIVIVSACFCLAIYGWVHAVLRREEPPPVHVAYLMLPYKPEFAFWEVERLVRKMLLVLVSSMLPTAISPALQMEGIALVLLCSLGLYASFRPYKADAWNLAEIALLLVALAIAGLTTCLLANDLHWAHSESTQVVLIYLICSLAAGISIGMAVLIAFALLHERRERKQQDGV</sequence>
<dbReference type="PANTHER" id="PTHR11319:SF35">
    <property type="entry name" value="OUTER MEMBRANE PROTEIN PMPC-RELATED"/>
    <property type="match status" value="1"/>
</dbReference>
<feature type="transmembrane region" description="Helical" evidence="1">
    <location>
        <begin position="1471"/>
        <end position="1491"/>
    </location>
</feature>
<comment type="caution">
    <text evidence="2">The sequence shown here is derived from an EMBL/GenBank/DDBJ whole genome shotgun (WGS) entry which is preliminary data.</text>
</comment>
<protein>
    <submittedName>
        <fullName evidence="2">Uncharacterized protein</fullName>
    </submittedName>
</protein>
<dbReference type="OrthoDB" id="421972at2759"/>
<gene>
    <name evidence="2" type="ORF">SNEC2469_LOCUS24838</name>
</gene>
<reference evidence="2" key="1">
    <citation type="submission" date="2021-02" db="EMBL/GenBank/DDBJ databases">
        <authorList>
            <person name="Dougan E. K."/>
            <person name="Rhodes N."/>
            <person name="Thang M."/>
            <person name="Chan C."/>
        </authorList>
    </citation>
    <scope>NUCLEOTIDE SEQUENCE</scope>
</reference>
<dbReference type="PANTHER" id="PTHR11319">
    <property type="entry name" value="G PROTEIN-COUPLED RECEPTOR-RELATED"/>
    <property type="match status" value="1"/>
</dbReference>
<dbReference type="Proteomes" id="UP000601435">
    <property type="component" value="Unassembled WGS sequence"/>
</dbReference>
<dbReference type="InterPro" id="IPR011050">
    <property type="entry name" value="Pectin_lyase_fold/virulence"/>
</dbReference>
<feature type="transmembrane region" description="Helical" evidence="1">
    <location>
        <begin position="1549"/>
        <end position="1569"/>
    </location>
</feature>
<accession>A0A812ZJ92</accession>
<name>A0A812ZJ92_9DINO</name>